<reference evidence="11 12" key="1">
    <citation type="submission" date="2024-05" db="EMBL/GenBank/DDBJ databases">
        <title>Genome sequencing and assembly of Indian major carp, Cirrhinus mrigala (Hamilton, 1822).</title>
        <authorList>
            <person name="Mohindra V."/>
            <person name="Chowdhury L.M."/>
            <person name="Lal K."/>
            <person name="Jena J.K."/>
        </authorList>
    </citation>
    <scope>NUCLEOTIDE SEQUENCE [LARGE SCALE GENOMIC DNA]</scope>
    <source>
        <strain evidence="11">CM1030</strain>
        <tissue evidence="11">Blood</tissue>
    </source>
</reference>
<organism evidence="11 12">
    <name type="scientific">Cirrhinus mrigala</name>
    <name type="common">Mrigala</name>
    <dbReference type="NCBI Taxonomy" id="683832"/>
    <lineage>
        <taxon>Eukaryota</taxon>
        <taxon>Metazoa</taxon>
        <taxon>Chordata</taxon>
        <taxon>Craniata</taxon>
        <taxon>Vertebrata</taxon>
        <taxon>Euteleostomi</taxon>
        <taxon>Actinopterygii</taxon>
        <taxon>Neopterygii</taxon>
        <taxon>Teleostei</taxon>
        <taxon>Ostariophysi</taxon>
        <taxon>Cypriniformes</taxon>
        <taxon>Cyprinidae</taxon>
        <taxon>Labeoninae</taxon>
        <taxon>Labeonini</taxon>
        <taxon>Cirrhinus</taxon>
    </lineage>
</organism>
<evidence type="ECO:0000256" key="1">
    <source>
        <dbReference type="ARBA" id="ARBA00004123"/>
    </source>
</evidence>
<comment type="caution">
    <text evidence="11">The sequence shown here is derived from an EMBL/GenBank/DDBJ whole genome shotgun (WGS) entry which is preliminary data.</text>
</comment>
<keyword evidence="5" id="KW-0862">Zinc</keyword>
<evidence type="ECO:0000256" key="5">
    <source>
        <dbReference type="ARBA" id="ARBA00022833"/>
    </source>
</evidence>
<evidence type="ECO:0000256" key="2">
    <source>
        <dbReference type="ARBA" id="ARBA00022723"/>
    </source>
</evidence>
<dbReference type="GO" id="GO:0008270">
    <property type="term" value="F:zinc ion binding"/>
    <property type="evidence" value="ECO:0007669"/>
    <property type="project" value="UniProtKB-KW"/>
</dbReference>
<keyword evidence="6" id="KW-0805">Transcription regulation</keyword>
<dbReference type="EMBL" id="JAMKFB020000014">
    <property type="protein sequence ID" value="KAL0176905.1"/>
    <property type="molecule type" value="Genomic_DNA"/>
</dbReference>
<evidence type="ECO:0000256" key="7">
    <source>
        <dbReference type="ARBA" id="ARBA00023125"/>
    </source>
</evidence>
<feature type="non-terminal residue" evidence="11">
    <location>
        <position position="211"/>
    </location>
</feature>
<accession>A0ABD0PT55</accession>
<sequence length="211" mass="22782">MGGMAHIDGEHIVVSVPEAVMVSDVVTDEGIMLETALEAEVVEGPDICHEDVITTEGVIMSESILGAEVAIQEALGDTADLIEETVPDQVFVADLMSPHDQSPLDHDLVSAEVMVTDTETVIQSHDTMPSDVTIKADEEEEEEEEDVKSTSEDYLMISLDEVGEKLDIGDAPLKISADVGQDDDGSKEDEFSSEVIKVYIFKADGDEDVEI</sequence>
<keyword evidence="8" id="KW-0804">Transcription</keyword>
<evidence type="ECO:0000256" key="4">
    <source>
        <dbReference type="ARBA" id="ARBA00022771"/>
    </source>
</evidence>
<evidence type="ECO:0000259" key="10">
    <source>
        <dbReference type="Pfam" id="PF04704"/>
    </source>
</evidence>
<protein>
    <recommendedName>
        <fullName evidence="10">Transcriptional activator Zfx/Zfy domain-containing protein</fullName>
    </recommendedName>
</protein>
<keyword evidence="7" id="KW-0238">DNA-binding</keyword>
<keyword evidence="12" id="KW-1185">Reference proteome</keyword>
<evidence type="ECO:0000256" key="3">
    <source>
        <dbReference type="ARBA" id="ARBA00022737"/>
    </source>
</evidence>
<keyword evidence="2" id="KW-0479">Metal-binding</keyword>
<dbReference type="InterPro" id="IPR006794">
    <property type="entry name" value="Transcrp_activ_Zfx/Zfy-dom"/>
</dbReference>
<keyword evidence="9" id="KW-0539">Nucleus</keyword>
<comment type="subcellular location">
    <subcellularLocation>
        <location evidence="1">Nucleus</location>
    </subcellularLocation>
</comment>
<dbReference type="AlphaFoldDB" id="A0ABD0PT55"/>
<dbReference type="Pfam" id="PF04704">
    <property type="entry name" value="Zfx_Zfy_act"/>
    <property type="match status" value="1"/>
</dbReference>
<name>A0ABD0PT55_CIRMR</name>
<dbReference type="Proteomes" id="UP001529510">
    <property type="component" value="Unassembled WGS sequence"/>
</dbReference>
<feature type="domain" description="Transcriptional activator Zfx/Zfy" evidence="10">
    <location>
        <begin position="37"/>
        <end position="209"/>
    </location>
</feature>
<proteinExistence type="predicted"/>
<evidence type="ECO:0000313" key="12">
    <source>
        <dbReference type="Proteomes" id="UP001529510"/>
    </source>
</evidence>
<keyword evidence="4" id="KW-0863">Zinc-finger</keyword>
<dbReference type="GO" id="GO:0005634">
    <property type="term" value="C:nucleus"/>
    <property type="evidence" value="ECO:0007669"/>
    <property type="project" value="UniProtKB-SubCell"/>
</dbReference>
<evidence type="ECO:0000313" key="11">
    <source>
        <dbReference type="EMBL" id="KAL0176905.1"/>
    </source>
</evidence>
<dbReference type="GO" id="GO:0003677">
    <property type="term" value="F:DNA binding"/>
    <property type="evidence" value="ECO:0007669"/>
    <property type="project" value="UniProtKB-KW"/>
</dbReference>
<gene>
    <name evidence="11" type="ORF">M9458_029235</name>
</gene>
<evidence type="ECO:0000256" key="9">
    <source>
        <dbReference type="ARBA" id="ARBA00023242"/>
    </source>
</evidence>
<evidence type="ECO:0000256" key="6">
    <source>
        <dbReference type="ARBA" id="ARBA00023015"/>
    </source>
</evidence>
<evidence type="ECO:0000256" key="8">
    <source>
        <dbReference type="ARBA" id="ARBA00023163"/>
    </source>
</evidence>
<keyword evidence="3" id="KW-0677">Repeat</keyword>